<dbReference type="RefSeq" id="WP_188973604.1">
    <property type="nucleotide sequence ID" value="NZ_BMOL01000019.1"/>
</dbReference>
<keyword evidence="2" id="KW-1185">Reference proteome</keyword>
<proteinExistence type="predicted"/>
<evidence type="ECO:0000313" key="2">
    <source>
        <dbReference type="Proteomes" id="UP000639973"/>
    </source>
</evidence>
<name>A0ABQ2GFF9_9DEIO</name>
<dbReference type="Proteomes" id="UP000639973">
    <property type="component" value="Unassembled WGS sequence"/>
</dbReference>
<reference evidence="2" key="1">
    <citation type="journal article" date="2019" name="Int. J. Syst. Evol. Microbiol.">
        <title>The Global Catalogue of Microorganisms (GCM) 10K type strain sequencing project: providing services to taxonomists for standard genome sequencing and annotation.</title>
        <authorList>
            <consortium name="The Broad Institute Genomics Platform"/>
            <consortium name="The Broad Institute Genome Sequencing Center for Infectious Disease"/>
            <person name="Wu L."/>
            <person name="Ma J."/>
        </authorList>
    </citation>
    <scope>NUCLEOTIDE SEQUENCE [LARGE SCALE GENOMIC DNA]</scope>
    <source>
        <strain evidence="2">JCM 15442</strain>
    </source>
</reference>
<evidence type="ECO:0000313" key="1">
    <source>
        <dbReference type="EMBL" id="GGL90867.1"/>
    </source>
</evidence>
<dbReference type="EMBL" id="BMOL01000019">
    <property type="protein sequence ID" value="GGL90867.1"/>
    <property type="molecule type" value="Genomic_DNA"/>
</dbReference>
<comment type="caution">
    <text evidence="1">The sequence shown here is derived from an EMBL/GenBank/DDBJ whole genome shotgun (WGS) entry which is preliminary data.</text>
</comment>
<protein>
    <submittedName>
        <fullName evidence="1">Uncharacterized protein</fullName>
    </submittedName>
</protein>
<accession>A0ABQ2GFF9</accession>
<sequence>MSKQLALLPVTLTRLIQDGTCPDWIEAELTDADDRKWVFTEKVPVVGVEDVEHLPDPLNMFCLVLEEKLRRAGEVLKLITFHEETYVVSEANRYALTSWVSASDLSDVRQEAQK</sequence>
<gene>
    <name evidence="1" type="ORF">GCM10010840_31130</name>
</gene>
<organism evidence="1 2">
    <name type="scientific">Deinococcus aerolatus</name>
    <dbReference type="NCBI Taxonomy" id="522487"/>
    <lineage>
        <taxon>Bacteria</taxon>
        <taxon>Thermotogati</taxon>
        <taxon>Deinococcota</taxon>
        <taxon>Deinococci</taxon>
        <taxon>Deinococcales</taxon>
        <taxon>Deinococcaceae</taxon>
        <taxon>Deinococcus</taxon>
    </lineage>
</organism>